<accession>A0A0G1MH91</accession>
<dbReference type="Proteomes" id="UP000033999">
    <property type="component" value="Unassembled WGS sequence"/>
</dbReference>
<evidence type="ECO:0008006" key="3">
    <source>
        <dbReference type="Google" id="ProtNLM"/>
    </source>
</evidence>
<name>A0A0G1MH91_9BACT</name>
<dbReference type="AlphaFoldDB" id="A0A0G1MH91"/>
<gene>
    <name evidence="1" type="ORF">UX10_C0011G0015</name>
</gene>
<organism evidence="1 2">
    <name type="scientific">Candidatus Magasanikbacteria bacterium GW2011_GWA2_45_39</name>
    <dbReference type="NCBI Taxonomy" id="1619041"/>
    <lineage>
        <taxon>Bacteria</taxon>
        <taxon>Candidatus Magasanikiibacteriota</taxon>
    </lineage>
</organism>
<comment type="caution">
    <text evidence="1">The sequence shown here is derived from an EMBL/GenBank/DDBJ whole genome shotgun (WGS) entry which is preliminary data.</text>
</comment>
<dbReference type="PATRIC" id="fig|1619041.3.peg.386"/>
<dbReference type="EMBL" id="LCKX01000011">
    <property type="protein sequence ID" value="KKU07437.1"/>
    <property type="molecule type" value="Genomic_DNA"/>
</dbReference>
<evidence type="ECO:0000313" key="2">
    <source>
        <dbReference type="Proteomes" id="UP000033999"/>
    </source>
</evidence>
<dbReference type="InterPro" id="IPR014942">
    <property type="entry name" value="AbiEii"/>
</dbReference>
<sequence>MSVAQQNILDALASNQVIFNNFYLTGGTALAEFYLHHRFSEDLDFFSEHEVDQLAIQTVFKIISHKTHIKKIDFEQSFNRNLFFLHLPHEIIKTEFTYFPFLPIAQKHIKGKLTIDSLLDIAVNKIFTIYQKPRLRDFIDLYCIIQKEQYSLNDLIRKAQIKFDWHVDPVQLGSQLLKVSELKDAPRMIKKINMLAISKFFMNVSRSLQGDILQ</sequence>
<dbReference type="Pfam" id="PF08843">
    <property type="entry name" value="AbiEii"/>
    <property type="match status" value="1"/>
</dbReference>
<proteinExistence type="predicted"/>
<protein>
    <recommendedName>
        <fullName evidence="3">Nucleotidyl transferase AbiEii/AbiGii toxin family protein</fullName>
    </recommendedName>
</protein>
<evidence type="ECO:0000313" key="1">
    <source>
        <dbReference type="EMBL" id="KKU07437.1"/>
    </source>
</evidence>
<dbReference type="Gene3D" id="3.10.450.620">
    <property type="entry name" value="JHP933, nucleotidyltransferase-like core domain"/>
    <property type="match status" value="1"/>
</dbReference>
<reference evidence="1 2" key="1">
    <citation type="journal article" date="2015" name="Nature">
        <title>rRNA introns, odd ribosomes, and small enigmatic genomes across a large radiation of phyla.</title>
        <authorList>
            <person name="Brown C.T."/>
            <person name="Hug L.A."/>
            <person name="Thomas B.C."/>
            <person name="Sharon I."/>
            <person name="Castelle C.J."/>
            <person name="Singh A."/>
            <person name="Wilkins M.J."/>
            <person name="Williams K.H."/>
            <person name="Banfield J.F."/>
        </authorList>
    </citation>
    <scope>NUCLEOTIDE SEQUENCE [LARGE SCALE GENOMIC DNA]</scope>
</reference>